<dbReference type="SUPFAM" id="SSF51445">
    <property type="entry name" value="(Trans)glycosidases"/>
    <property type="match status" value="1"/>
</dbReference>
<dbReference type="OrthoDB" id="9773531at2"/>
<accession>A0A1V4IEJ8</accession>
<keyword evidence="2" id="KW-1185">Reference proteome</keyword>
<dbReference type="Proteomes" id="UP000190080">
    <property type="component" value="Unassembled WGS sequence"/>
</dbReference>
<dbReference type="Gene3D" id="3.20.20.80">
    <property type="entry name" value="Glycosidases"/>
    <property type="match status" value="1"/>
</dbReference>
<dbReference type="PROSITE" id="PS51257">
    <property type="entry name" value="PROKAR_LIPOPROTEIN"/>
    <property type="match status" value="1"/>
</dbReference>
<dbReference type="InterPro" id="IPR017853">
    <property type="entry name" value="GH"/>
</dbReference>
<reference evidence="1 2" key="1">
    <citation type="submission" date="2017-03" db="EMBL/GenBank/DDBJ databases">
        <title>Genome sequence of Clostridium oryzae DSM 28571.</title>
        <authorList>
            <person name="Poehlein A."/>
            <person name="Daniel R."/>
        </authorList>
    </citation>
    <scope>NUCLEOTIDE SEQUENCE [LARGE SCALE GENOMIC DNA]</scope>
    <source>
        <strain evidence="1 2">DSM 28571</strain>
    </source>
</reference>
<dbReference type="Pfam" id="PF22612">
    <property type="entry name" value="GH113"/>
    <property type="match status" value="1"/>
</dbReference>
<protein>
    <recommendedName>
        <fullName evidence="3">Hydrolase</fullName>
    </recommendedName>
</protein>
<gene>
    <name evidence="1" type="ORF">CLORY_36940</name>
</gene>
<dbReference type="AlphaFoldDB" id="A0A1V4IEJ8"/>
<dbReference type="CDD" id="cd19608">
    <property type="entry name" value="GH113_mannanase-like"/>
    <property type="match status" value="1"/>
</dbReference>
<sequence length="370" mass="42967">MRSCIIIKLSKKNIIILTCVLFLFTACSNYKVNKLSSNIKNIKLDSRLLQRDFSSKIKCGNLSVDYNNAEAVNDIARLKLNTVNVPVRVDIANINSADMRLNNESLKKAENIIKKLTSNNINVILEPYPWIENGTAYETKYNPKSVDKFFNNWKNVVIREIIKKIAVPYKVNAICIASNFDKLEKYESKWLEVYSYARQNYNGLITYKTNWWYTAQWDSNSKWNFKRKLNNKIFAKVDFISIAAYFELSGKKTNSVNELKKDLYASSIYNRKQNIVNEVKQLHNVYNKPIFFGELGFPRRDYAAKEPWNAEVSAIENGNEQARCFRAYTETFSQKWFMGFSVFAIGNKAKDKIYYPSKETADVISKLNSQ</sequence>
<evidence type="ECO:0008006" key="3">
    <source>
        <dbReference type="Google" id="ProtNLM"/>
    </source>
</evidence>
<dbReference type="RefSeq" id="WP_079427229.1">
    <property type="nucleotide sequence ID" value="NZ_MZGV01000060.1"/>
</dbReference>
<dbReference type="InterPro" id="IPR055151">
    <property type="entry name" value="GH113"/>
</dbReference>
<organism evidence="1 2">
    <name type="scientific">Clostridium oryzae</name>
    <dbReference type="NCBI Taxonomy" id="1450648"/>
    <lineage>
        <taxon>Bacteria</taxon>
        <taxon>Bacillati</taxon>
        <taxon>Bacillota</taxon>
        <taxon>Clostridia</taxon>
        <taxon>Eubacteriales</taxon>
        <taxon>Clostridiaceae</taxon>
        <taxon>Clostridium</taxon>
    </lineage>
</organism>
<dbReference type="EMBL" id="MZGV01000060">
    <property type="protein sequence ID" value="OPJ58274.1"/>
    <property type="molecule type" value="Genomic_DNA"/>
</dbReference>
<evidence type="ECO:0000313" key="1">
    <source>
        <dbReference type="EMBL" id="OPJ58274.1"/>
    </source>
</evidence>
<comment type="caution">
    <text evidence="1">The sequence shown here is derived from an EMBL/GenBank/DDBJ whole genome shotgun (WGS) entry which is preliminary data.</text>
</comment>
<name>A0A1V4IEJ8_9CLOT</name>
<proteinExistence type="predicted"/>
<dbReference type="STRING" id="1450648.CLORY_36940"/>
<evidence type="ECO:0000313" key="2">
    <source>
        <dbReference type="Proteomes" id="UP000190080"/>
    </source>
</evidence>